<evidence type="ECO:0000256" key="8">
    <source>
        <dbReference type="ARBA" id="ARBA00023180"/>
    </source>
</evidence>
<dbReference type="Gene3D" id="1.10.533.10">
    <property type="entry name" value="Death Domain, Fas"/>
    <property type="match status" value="1"/>
</dbReference>
<dbReference type="CDD" id="cd08315">
    <property type="entry name" value="Death_TRAILR_DR4_DR5"/>
    <property type="match status" value="1"/>
</dbReference>
<feature type="domain" description="TNFR-Cys" evidence="13">
    <location>
        <begin position="111"/>
        <end position="151"/>
    </location>
</feature>
<reference evidence="14" key="3">
    <citation type="submission" date="2025-09" db="UniProtKB">
        <authorList>
            <consortium name="Ensembl"/>
        </authorList>
    </citation>
    <scope>IDENTIFICATION</scope>
</reference>
<protein>
    <submittedName>
        <fullName evidence="14">Hematopoietic death receptor</fullName>
    </submittedName>
</protein>
<dbReference type="Pfam" id="PF00020">
    <property type="entry name" value="TNFR_c6"/>
    <property type="match status" value="2"/>
</dbReference>
<organism evidence="14 15">
    <name type="scientific">Sphaeramia orbicularis</name>
    <name type="common">orbiculate cardinalfish</name>
    <dbReference type="NCBI Taxonomy" id="375764"/>
    <lineage>
        <taxon>Eukaryota</taxon>
        <taxon>Metazoa</taxon>
        <taxon>Chordata</taxon>
        <taxon>Craniata</taxon>
        <taxon>Vertebrata</taxon>
        <taxon>Euteleostomi</taxon>
        <taxon>Actinopterygii</taxon>
        <taxon>Neopterygii</taxon>
        <taxon>Teleostei</taxon>
        <taxon>Neoteleostei</taxon>
        <taxon>Acanthomorphata</taxon>
        <taxon>Gobiaria</taxon>
        <taxon>Kurtiformes</taxon>
        <taxon>Apogonoidei</taxon>
        <taxon>Apogonidae</taxon>
        <taxon>Apogoninae</taxon>
        <taxon>Sphaeramia</taxon>
    </lineage>
</organism>
<evidence type="ECO:0000256" key="11">
    <source>
        <dbReference type="SAM" id="SignalP"/>
    </source>
</evidence>
<dbReference type="Ensembl" id="ENSSORT00005008555.1">
    <property type="protein sequence ID" value="ENSSORP00005008267.1"/>
    <property type="gene ID" value="ENSSORG00005004598.1"/>
</dbReference>
<keyword evidence="5" id="KW-0472">Membrane</keyword>
<dbReference type="SUPFAM" id="SSF57586">
    <property type="entry name" value="TNF receptor-like"/>
    <property type="match status" value="2"/>
</dbReference>
<dbReference type="InterPro" id="IPR034029">
    <property type="entry name" value="TNFRSF10A/B_death"/>
</dbReference>
<dbReference type="GO" id="GO:0004888">
    <property type="term" value="F:transmembrane signaling receptor activity"/>
    <property type="evidence" value="ECO:0007669"/>
    <property type="project" value="UniProtKB-ARBA"/>
</dbReference>
<dbReference type="Pfam" id="PF00531">
    <property type="entry name" value="Death"/>
    <property type="match status" value="1"/>
</dbReference>
<dbReference type="Proteomes" id="UP000472271">
    <property type="component" value="Chromosome 9"/>
</dbReference>
<dbReference type="InterPro" id="IPR011029">
    <property type="entry name" value="DEATH-like_dom_sf"/>
</dbReference>
<feature type="disulfide bond" evidence="9">
    <location>
        <begin position="133"/>
        <end position="151"/>
    </location>
</feature>
<keyword evidence="2" id="KW-0053">Apoptosis</keyword>
<evidence type="ECO:0000256" key="7">
    <source>
        <dbReference type="ARBA" id="ARBA00023170"/>
    </source>
</evidence>
<dbReference type="InterPro" id="IPR001368">
    <property type="entry name" value="TNFR/NGFR_Cys_rich_reg"/>
</dbReference>
<feature type="region of interest" description="Disordered" evidence="10">
    <location>
        <begin position="147"/>
        <end position="166"/>
    </location>
</feature>
<dbReference type="FunFam" id="2.10.50.10:FF:000004">
    <property type="entry name" value="Tumor necrosis factor receptor superfamily member 6"/>
    <property type="match status" value="1"/>
</dbReference>
<accession>A0A672YUW5</accession>
<comment type="subcellular location">
    <subcellularLocation>
        <location evidence="1">Membrane</location>
    </subcellularLocation>
</comment>
<feature type="domain" description="Death" evidence="12">
    <location>
        <begin position="280"/>
        <end position="344"/>
    </location>
</feature>
<name>A0A672YUW5_9TELE</name>
<dbReference type="SMART" id="SM00208">
    <property type="entry name" value="TNFR"/>
    <property type="match status" value="3"/>
</dbReference>
<keyword evidence="3 11" id="KW-0732">Signal</keyword>
<evidence type="ECO:0000256" key="3">
    <source>
        <dbReference type="ARBA" id="ARBA00022729"/>
    </source>
</evidence>
<keyword evidence="8" id="KW-0325">Glycoprotein</keyword>
<evidence type="ECO:0000256" key="2">
    <source>
        <dbReference type="ARBA" id="ARBA00022703"/>
    </source>
</evidence>
<keyword evidence="6 9" id="KW-1015">Disulfide bond</keyword>
<feature type="disulfide bond" evidence="9">
    <location>
        <begin position="71"/>
        <end position="86"/>
    </location>
</feature>
<dbReference type="Gene3D" id="2.10.50.10">
    <property type="entry name" value="Tumor Necrosis Factor Receptor, subunit A, domain 2"/>
    <property type="match status" value="3"/>
</dbReference>
<dbReference type="PROSITE" id="PS50017">
    <property type="entry name" value="DEATH_DOMAIN"/>
    <property type="match status" value="1"/>
</dbReference>
<evidence type="ECO:0000313" key="14">
    <source>
        <dbReference type="Ensembl" id="ENSSORP00005008267.1"/>
    </source>
</evidence>
<dbReference type="GO" id="GO:0043065">
    <property type="term" value="P:positive regulation of apoptotic process"/>
    <property type="evidence" value="ECO:0007669"/>
    <property type="project" value="TreeGrafter"/>
</dbReference>
<dbReference type="InParanoid" id="A0A672YUW5"/>
<dbReference type="AlphaFoldDB" id="A0A672YUW5"/>
<dbReference type="GO" id="GO:0036462">
    <property type="term" value="P:TRAIL-activated apoptotic signaling pathway"/>
    <property type="evidence" value="ECO:0007669"/>
    <property type="project" value="TreeGrafter"/>
</dbReference>
<evidence type="ECO:0000256" key="6">
    <source>
        <dbReference type="ARBA" id="ARBA00023157"/>
    </source>
</evidence>
<dbReference type="PANTHER" id="PTHR46330">
    <property type="entry name" value="TUMOR NECROSIS FACTOR RECEPTOR SUPERFAMILY MEMBER 10B"/>
    <property type="match status" value="1"/>
</dbReference>
<feature type="disulfide bond" evidence="9">
    <location>
        <begin position="89"/>
        <end position="102"/>
    </location>
</feature>
<dbReference type="PROSITE" id="PS50050">
    <property type="entry name" value="TNFR_NGFR_2"/>
    <property type="match status" value="2"/>
</dbReference>
<dbReference type="GO" id="GO:0005886">
    <property type="term" value="C:plasma membrane"/>
    <property type="evidence" value="ECO:0007669"/>
    <property type="project" value="TreeGrafter"/>
</dbReference>
<evidence type="ECO:0000256" key="1">
    <source>
        <dbReference type="ARBA" id="ARBA00004370"/>
    </source>
</evidence>
<feature type="disulfide bond" evidence="9">
    <location>
        <begin position="130"/>
        <end position="143"/>
    </location>
</feature>
<dbReference type="InterPro" id="IPR000488">
    <property type="entry name" value="Death_dom"/>
</dbReference>
<dbReference type="SUPFAM" id="SSF47986">
    <property type="entry name" value="DEATH domain"/>
    <property type="match status" value="1"/>
</dbReference>
<keyword evidence="7" id="KW-0675">Receptor</keyword>
<feature type="repeat" description="TNFR-Cys" evidence="9">
    <location>
        <begin position="111"/>
        <end position="151"/>
    </location>
</feature>
<evidence type="ECO:0000256" key="5">
    <source>
        <dbReference type="ARBA" id="ARBA00023136"/>
    </source>
</evidence>
<feature type="chain" id="PRO_5025523238" evidence="11">
    <location>
        <begin position="17"/>
        <end position="353"/>
    </location>
</feature>
<evidence type="ECO:0000256" key="4">
    <source>
        <dbReference type="ARBA" id="ARBA00022737"/>
    </source>
</evidence>
<evidence type="ECO:0000259" key="12">
    <source>
        <dbReference type="PROSITE" id="PS50017"/>
    </source>
</evidence>
<proteinExistence type="predicted"/>
<dbReference type="InterPro" id="IPR052491">
    <property type="entry name" value="TNFRSF10"/>
</dbReference>
<dbReference type="PANTHER" id="PTHR46330:SF6">
    <property type="entry name" value="HEMATOPOIETIC DEATH RECEPTOR-RELATED"/>
    <property type="match status" value="1"/>
</dbReference>
<feature type="repeat" description="TNFR-Cys" evidence="9">
    <location>
        <begin position="70"/>
        <end position="110"/>
    </location>
</feature>
<dbReference type="PROSITE" id="PS00652">
    <property type="entry name" value="TNFR_NGFR_1"/>
    <property type="match status" value="1"/>
</dbReference>
<feature type="disulfide bond" evidence="9">
    <location>
        <begin position="92"/>
        <end position="110"/>
    </location>
</feature>
<reference evidence="14" key="2">
    <citation type="submission" date="2025-08" db="UniProtKB">
        <authorList>
            <consortium name="Ensembl"/>
        </authorList>
    </citation>
    <scope>IDENTIFICATION</scope>
</reference>
<keyword evidence="4" id="KW-0677">Repeat</keyword>
<evidence type="ECO:0000256" key="10">
    <source>
        <dbReference type="SAM" id="MobiDB-lite"/>
    </source>
</evidence>
<evidence type="ECO:0000313" key="15">
    <source>
        <dbReference type="Proteomes" id="UP000472271"/>
    </source>
</evidence>
<sequence length="353" mass="39259">MVVLVLVCFCPTGAFPQSGLDLGGRRTRRDVPCRDNLEYPNGNICCLNCPAGTHMKSPCSTAGKKGQCEECEYGTYTEHSNGLKQCFRCTQCRLDQEIVQPCTFTHNTECRCKSGRFCAPDQACEVCKKCSSCGKDEVIVRNCTSTSNTECKKRPPPSGSASGTVFSSPLREELRLKRASIQMYTVFCTSTEEKNGQSRKPSPSSLLLPRVLVRSKFSAVEDECQELCESLTSTASNSQNSLTGPPASAFPAIRSLCAGEESLRSCFEFFEDLDVNYHSRFFRLLGINDNLIKSKESLCYVDRVHDLLNVWLEKEGGDASLNDLLKALLDLNQRRTAEIIRMKAIEGCFYVRE</sequence>
<evidence type="ECO:0000259" key="13">
    <source>
        <dbReference type="PROSITE" id="PS50050"/>
    </source>
</evidence>
<evidence type="ECO:0000256" key="9">
    <source>
        <dbReference type="PROSITE-ProRule" id="PRU00206"/>
    </source>
</evidence>
<feature type="domain" description="TNFR-Cys" evidence="13">
    <location>
        <begin position="70"/>
        <end position="110"/>
    </location>
</feature>
<keyword evidence="15" id="KW-1185">Reference proteome</keyword>
<feature type="signal peptide" evidence="11">
    <location>
        <begin position="1"/>
        <end position="16"/>
    </location>
</feature>
<feature type="disulfide bond" evidence="9">
    <location>
        <begin position="112"/>
        <end position="127"/>
    </location>
</feature>
<dbReference type="GO" id="GO:0009986">
    <property type="term" value="C:cell surface"/>
    <property type="evidence" value="ECO:0007669"/>
    <property type="project" value="TreeGrafter"/>
</dbReference>
<reference evidence="14" key="1">
    <citation type="submission" date="2019-06" db="EMBL/GenBank/DDBJ databases">
        <authorList>
            <consortium name="Wellcome Sanger Institute Data Sharing"/>
        </authorList>
    </citation>
    <scope>NUCLEOTIDE SEQUENCE [LARGE SCALE GENOMIC DNA]</scope>
</reference>